<name>A0A835S1I0_VANPL</name>
<dbReference type="OrthoDB" id="27325at2759"/>
<reference evidence="1 2" key="1">
    <citation type="journal article" date="2020" name="Nat. Food">
        <title>A phased Vanilla planifolia genome enables genetic improvement of flavour and production.</title>
        <authorList>
            <person name="Hasing T."/>
            <person name="Tang H."/>
            <person name="Brym M."/>
            <person name="Khazi F."/>
            <person name="Huang T."/>
            <person name="Chambers A.H."/>
        </authorList>
    </citation>
    <scope>NUCLEOTIDE SEQUENCE [LARGE SCALE GENOMIC DNA]</scope>
    <source>
        <tissue evidence="1">Leaf</tissue>
    </source>
</reference>
<organism evidence="1 2">
    <name type="scientific">Vanilla planifolia</name>
    <name type="common">Vanilla</name>
    <dbReference type="NCBI Taxonomy" id="51239"/>
    <lineage>
        <taxon>Eukaryota</taxon>
        <taxon>Viridiplantae</taxon>
        <taxon>Streptophyta</taxon>
        <taxon>Embryophyta</taxon>
        <taxon>Tracheophyta</taxon>
        <taxon>Spermatophyta</taxon>
        <taxon>Magnoliopsida</taxon>
        <taxon>Liliopsida</taxon>
        <taxon>Asparagales</taxon>
        <taxon>Orchidaceae</taxon>
        <taxon>Vanilloideae</taxon>
        <taxon>Vanilleae</taxon>
        <taxon>Vanilla</taxon>
    </lineage>
</organism>
<dbReference type="EMBL" id="JADCNL010000001">
    <property type="protein sequence ID" value="KAG0495822.1"/>
    <property type="molecule type" value="Genomic_DNA"/>
</dbReference>
<protein>
    <submittedName>
        <fullName evidence="1">Uncharacterized protein</fullName>
    </submittedName>
</protein>
<gene>
    <name evidence="1" type="ORF">HPP92_000513</name>
</gene>
<evidence type="ECO:0000313" key="2">
    <source>
        <dbReference type="Proteomes" id="UP000636800"/>
    </source>
</evidence>
<sequence length="104" mass="11902">MVRFILLCWGSVEWGESKRGRPNVYFRPETYWVAEGVAGVVGREMRNVFPANWSSRSAKEVERSLVFPGEGFGETRNLPWKRLEAAGRERRRGEREAASGEKQG</sequence>
<keyword evidence="2" id="KW-1185">Reference proteome</keyword>
<dbReference type="AlphaFoldDB" id="A0A835S1I0"/>
<proteinExistence type="predicted"/>
<accession>A0A835S1I0</accession>
<evidence type="ECO:0000313" key="1">
    <source>
        <dbReference type="EMBL" id="KAG0495822.1"/>
    </source>
</evidence>
<dbReference type="Proteomes" id="UP000636800">
    <property type="component" value="Chromosome 1"/>
</dbReference>
<comment type="caution">
    <text evidence="1">The sequence shown here is derived from an EMBL/GenBank/DDBJ whole genome shotgun (WGS) entry which is preliminary data.</text>
</comment>